<feature type="domain" description="NlpC/P60" evidence="8">
    <location>
        <begin position="253"/>
        <end position="373"/>
    </location>
</feature>
<gene>
    <name evidence="9" type="ORF">SAMN05421505_1236</name>
</gene>
<feature type="region of interest" description="Disordered" evidence="6">
    <location>
        <begin position="1"/>
        <end position="50"/>
    </location>
</feature>
<accession>A0A1G8FBB8</accession>
<sequence>MIQVRARRARRGNAEIRPGRQPLAPQSLIPRSLIPRSPIPRSPTPPPVAPRRRFSLRIAVAMSALVLATPLGAASADPQPTLQELSEQVEKLHENIATLSEQYNGERIRLKEAQRTAAAANKTLSTSESELQAGRRKAALLAQNAYMTGGLSMTMALTGVGDPDSLLNSAATLYALEQQQGEEVNQVARAMAAAEKAKETAKTRSAEVKSLVTDLAGKRDEIRSLVAKVESNLFRRVMDQATAGGRAVRVSVPIIGEGKAAQAARWAMTQQLKPYIWGAEGAHGYDCSGLVMWAYQKVGIRLPHYTGSQWTAGKRIPKNQLRAGDLVFFYNDLHHVGIYIGSGLMVHAPRTGDVVRVASIANRPYAGAIRIAN</sequence>
<dbReference type="PROSITE" id="PS51935">
    <property type="entry name" value="NLPC_P60"/>
    <property type="match status" value="1"/>
</dbReference>
<dbReference type="AlphaFoldDB" id="A0A1G8FBB8"/>
<dbReference type="Pfam" id="PF00877">
    <property type="entry name" value="NLPC_P60"/>
    <property type="match status" value="1"/>
</dbReference>
<dbReference type="InterPro" id="IPR038765">
    <property type="entry name" value="Papain-like_cys_pep_sf"/>
</dbReference>
<evidence type="ECO:0000256" key="3">
    <source>
        <dbReference type="ARBA" id="ARBA00022801"/>
    </source>
</evidence>
<dbReference type="EMBL" id="FNCN01000023">
    <property type="protein sequence ID" value="SDH79395.1"/>
    <property type="molecule type" value="Genomic_DNA"/>
</dbReference>
<evidence type="ECO:0000313" key="9">
    <source>
        <dbReference type="EMBL" id="SDH79395.1"/>
    </source>
</evidence>
<keyword evidence="7" id="KW-1133">Transmembrane helix</keyword>
<evidence type="ECO:0000256" key="5">
    <source>
        <dbReference type="SAM" id="Coils"/>
    </source>
</evidence>
<evidence type="ECO:0000256" key="6">
    <source>
        <dbReference type="SAM" id="MobiDB-lite"/>
    </source>
</evidence>
<keyword evidence="10" id="KW-1185">Reference proteome</keyword>
<evidence type="ECO:0000256" key="4">
    <source>
        <dbReference type="ARBA" id="ARBA00022807"/>
    </source>
</evidence>
<evidence type="ECO:0000259" key="8">
    <source>
        <dbReference type="PROSITE" id="PS51935"/>
    </source>
</evidence>
<dbReference type="InterPro" id="IPR000064">
    <property type="entry name" value="NLP_P60_dom"/>
</dbReference>
<dbReference type="GO" id="GO:0006508">
    <property type="term" value="P:proteolysis"/>
    <property type="evidence" value="ECO:0007669"/>
    <property type="project" value="UniProtKB-KW"/>
</dbReference>
<dbReference type="SUPFAM" id="SSF54001">
    <property type="entry name" value="Cysteine proteinases"/>
    <property type="match status" value="1"/>
</dbReference>
<keyword evidence="5" id="KW-0175">Coiled coil</keyword>
<evidence type="ECO:0000256" key="2">
    <source>
        <dbReference type="ARBA" id="ARBA00022670"/>
    </source>
</evidence>
<dbReference type="PANTHER" id="PTHR47359:SF3">
    <property type="entry name" value="NLP_P60 DOMAIN-CONTAINING PROTEIN-RELATED"/>
    <property type="match status" value="1"/>
</dbReference>
<dbReference type="Proteomes" id="UP000198923">
    <property type="component" value="Unassembled WGS sequence"/>
</dbReference>
<dbReference type="InterPro" id="IPR051794">
    <property type="entry name" value="PG_Endopeptidase_C40"/>
</dbReference>
<feature type="compositionally biased region" description="Pro residues" evidence="6">
    <location>
        <begin position="37"/>
        <end position="49"/>
    </location>
</feature>
<protein>
    <submittedName>
        <fullName evidence="9">NlpC/P60 family protein</fullName>
    </submittedName>
</protein>
<feature type="compositionally biased region" description="Basic residues" evidence="6">
    <location>
        <begin position="1"/>
        <end position="11"/>
    </location>
</feature>
<evidence type="ECO:0000313" key="10">
    <source>
        <dbReference type="Proteomes" id="UP000198923"/>
    </source>
</evidence>
<keyword evidence="7" id="KW-0812">Transmembrane</keyword>
<name>A0A1G8FBB8_9ACTN</name>
<reference evidence="9 10" key="1">
    <citation type="submission" date="2016-10" db="EMBL/GenBank/DDBJ databases">
        <authorList>
            <person name="de Groot N.N."/>
        </authorList>
    </citation>
    <scope>NUCLEOTIDE SEQUENCE [LARGE SCALE GENOMIC DNA]</scope>
    <source>
        <strain evidence="9 10">CPCC 201354</strain>
    </source>
</reference>
<keyword evidence="3" id="KW-0378">Hydrolase</keyword>
<dbReference type="PANTHER" id="PTHR47359">
    <property type="entry name" value="PEPTIDOGLYCAN DL-ENDOPEPTIDASE CWLO"/>
    <property type="match status" value="1"/>
</dbReference>
<organism evidence="9 10">
    <name type="scientific">Sinosporangium album</name>
    <dbReference type="NCBI Taxonomy" id="504805"/>
    <lineage>
        <taxon>Bacteria</taxon>
        <taxon>Bacillati</taxon>
        <taxon>Actinomycetota</taxon>
        <taxon>Actinomycetes</taxon>
        <taxon>Streptosporangiales</taxon>
        <taxon>Streptosporangiaceae</taxon>
        <taxon>Sinosporangium</taxon>
    </lineage>
</organism>
<dbReference type="GO" id="GO:0008234">
    <property type="term" value="F:cysteine-type peptidase activity"/>
    <property type="evidence" value="ECO:0007669"/>
    <property type="project" value="UniProtKB-KW"/>
</dbReference>
<keyword evidence="2" id="KW-0645">Protease</keyword>
<dbReference type="Gene3D" id="3.90.1720.10">
    <property type="entry name" value="endopeptidase domain like (from Nostoc punctiforme)"/>
    <property type="match status" value="1"/>
</dbReference>
<keyword evidence="4" id="KW-0788">Thiol protease</keyword>
<dbReference type="Gene3D" id="6.10.250.3150">
    <property type="match status" value="1"/>
</dbReference>
<evidence type="ECO:0000256" key="7">
    <source>
        <dbReference type="SAM" id="Phobius"/>
    </source>
</evidence>
<proteinExistence type="inferred from homology"/>
<comment type="similarity">
    <text evidence="1">Belongs to the peptidase C40 family.</text>
</comment>
<feature type="transmembrane region" description="Helical" evidence="7">
    <location>
        <begin position="54"/>
        <end position="73"/>
    </location>
</feature>
<keyword evidence="7" id="KW-0472">Membrane</keyword>
<feature type="coiled-coil region" evidence="5">
    <location>
        <begin position="82"/>
        <end position="130"/>
    </location>
</feature>
<evidence type="ECO:0000256" key="1">
    <source>
        <dbReference type="ARBA" id="ARBA00007074"/>
    </source>
</evidence>